<dbReference type="GO" id="GO:0006325">
    <property type="term" value="P:chromatin organization"/>
    <property type="evidence" value="ECO:0007669"/>
    <property type="project" value="InterPro"/>
</dbReference>
<dbReference type="Proteomes" id="UP000054359">
    <property type="component" value="Unassembled WGS sequence"/>
</dbReference>
<dbReference type="PANTHER" id="PTHR15502:SF7">
    <property type="entry name" value="CALCINEURIN-BINDING PROTEIN CABIN-1"/>
    <property type="match status" value="1"/>
</dbReference>
<reference evidence="5 6" key="1">
    <citation type="submission" date="2013-11" db="EMBL/GenBank/DDBJ databases">
        <title>Genome sequencing of Stegodyphus mimosarum.</title>
        <authorList>
            <person name="Bechsgaard J."/>
        </authorList>
    </citation>
    <scope>NUCLEOTIDE SEQUENCE [LARGE SCALE GENOMIC DNA]</scope>
</reference>
<proteinExistence type="predicted"/>
<accession>A0A087U984</accession>
<dbReference type="InterPro" id="IPR011990">
    <property type="entry name" value="TPR-like_helical_dom_sf"/>
</dbReference>
<dbReference type="OMA" id="ITCDETI"/>
<evidence type="ECO:0000256" key="3">
    <source>
        <dbReference type="PROSITE-ProRule" id="PRU00339"/>
    </source>
</evidence>
<dbReference type="InterPro" id="IPR019734">
    <property type="entry name" value="TPR_rpt"/>
</dbReference>
<sequence>MMKFSALNESSLSDDDGDPELATREAQEEEAYALYHQALKKQSEAKIEDSEKMFKDVLKMEFVTRAQLNDEKEEGPLGPALTLKYLVYKNLATISNEKQDYLAAVTFFLEALEIDATDVSMWYRMGKASLNISNYSLARLCFEEGLKCNPNHWPCLDNVITVMYTLNDYANCLYYIAQGLERECYYLKGLVFKDRIYQEDPSLKSFCESYFKKCDPSIHLSEYDKEEADKLIQESLDMRERKRSLYKPTPLPVLALR</sequence>
<evidence type="ECO:0000256" key="4">
    <source>
        <dbReference type="SAM" id="MobiDB-lite"/>
    </source>
</evidence>
<dbReference type="SMART" id="SM00028">
    <property type="entry name" value="TPR"/>
    <property type="match status" value="2"/>
</dbReference>
<dbReference type="PROSITE" id="PS50005">
    <property type="entry name" value="TPR"/>
    <property type="match status" value="1"/>
</dbReference>
<dbReference type="Gene3D" id="1.25.40.10">
    <property type="entry name" value="Tetratricopeptide repeat domain"/>
    <property type="match status" value="1"/>
</dbReference>
<keyword evidence="2" id="KW-0539">Nucleus</keyword>
<keyword evidence="6" id="KW-1185">Reference proteome</keyword>
<feature type="region of interest" description="Disordered" evidence="4">
    <location>
        <begin position="1"/>
        <end position="27"/>
    </location>
</feature>
<dbReference type="SUPFAM" id="SSF48452">
    <property type="entry name" value="TPR-like"/>
    <property type="match status" value="1"/>
</dbReference>
<evidence type="ECO:0000256" key="2">
    <source>
        <dbReference type="ARBA" id="ARBA00023242"/>
    </source>
</evidence>
<organism evidence="5 6">
    <name type="scientific">Stegodyphus mimosarum</name>
    <name type="common">African social velvet spider</name>
    <dbReference type="NCBI Taxonomy" id="407821"/>
    <lineage>
        <taxon>Eukaryota</taxon>
        <taxon>Metazoa</taxon>
        <taxon>Ecdysozoa</taxon>
        <taxon>Arthropoda</taxon>
        <taxon>Chelicerata</taxon>
        <taxon>Arachnida</taxon>
        <taxon>Araneae</taxon>
        <taxon>Araneomorphae</taxon>
        <taxon>Entelegynae</taxon>
        <taxon>Eresoidea</taxon>
        <taxon>Eresidae</taxon>
        <taxon>Stegodyphus</taxon>
    </lineage>
</organism>
<evidence type="ECO:0000313" key="6">
    <source>
        <dbReference type="Proteomes" id="UP000054359"/>
    </source>
</evidence>
<dbReference type="InterPro" id="IPR033053">
    <property type="entry name" value="Hir3/CABIN1"/>
</dbReference>
<dbReference type="PANTHER" id="PTHR15502">
    <property type="entry name" value="CALCINEURIN-BINDING PROTEIN CABIN 1-RELATED"/>
    <property type="match status" value="1"/>
</dbReference>
<dbReference type="AlphaFoldDB" id="A0A087U984"/>
<dbReference type="OrthoDB" id="6376137at2759"/>
<feature type="non-terminal residue" evidence="5">
    <location>
        <position position="257"/>
    </location>
</feature>
<dbReference type="GO" id="GO:0031491">
    <property type="term" value="F:nucleosome binding"/>
    <property type="evidence" value="ECO:0007669"/>
    <property type="project" value="TreeGrafter"/>
</dbReference>
<evidence type="ECO:0000256" key="1">
    <source>
        <dbReference type="ARBA" id="ARBA00004123"/>
    </source>
</evidence>
<dbReference type="EMBL" id="KK118812">
    <property type="protein sequence ID" value="KFM73923.1"/>
    <property type="molecule type" value="Genomic_DNA"/>
</dbReference>
<gene>
    <name evidence="5" type="ORF">X975_08368</name>
</gene>
<feature type="repeat" description="TPR" evidence="3">
    <location>
        <begin position="119"/>
        <end position="152"/>
    </location>
</feature>
<comment type="subcellular location">
    <subcellularLocation>
        <location evidence="1">Nucleus</location>
    </subcellularLocation>
</comment>
<dbReference type="GO" id="GO:0005634">
    <property type="term" value="C:nucleus"/>
    <property type="evidence" value="ECO:0007669"/>
    <property type="project" value="UniProtKB-SubCell"/>
</dbReference>
<dbReference type="STRING" id="407821.A0A087U984"/>
<protein>
    <submittedName>
        <fullName evidence="5">Calcineurin-binding protein cabin-1</fullName>
    </submittedName>
</protein>
<keyword evidence="3" id="KW-0802">TPR repeat</keyword>
<evidence type="ECO:0000313" key="5">
    <source>
        <dbReference type="EMBL" id="KFM73923.1"/>
    </source>
</evidence>
<name>A0A087U984_STEMI</name>